<accession>A0ABY1PTH3</accession>
<name>A0ABY1PTH3_9BACT</name>
<dbReference type="Proteomes" id="UP001158067">
    <property type="component" value="Unassembled WGS sequence"/>
</dbReference>
<sequence length="980" mass="106992">MEEQVDKRIRWLKLLCMKTGPNSLLFEHPRMSHRRRSTFPAVQVVLAVAATIGLPAVVFAQTLPVQLPGAASGPSVAGVPSITGVPSIAVTSPGYPYGVAAIELPMQTPILGNGLPPLEVVENERVRFVISENLQQRVGRRPSEQPLPPVGRGRLLGRVGNLIREISGANDETETYARRVMFLFEGEAPLEIQLTDRGIDRGTYSLTPLRVPDLHGQWLDRWWAEFTKQSKRQIESTDTPPWIQTYLVAMLSSRLSLPLPDWYGQGDKGPEEDPLLMTLQWIGGAAKVSNAVFAAAAIGSDPDLSVAEAAANVTAMPVPAAIDWHMNPQSGLPEDAPEPAVEPLAHCVPPECFYIRYGNFENYLWFQDLTDEYGGDVSRMITLSGLSNDGAARLQRQLGIQMTAMGRVLGPTIIVDQALIGRDLFLQDGAAMGVVFESNNAFLLRTSLNNDRQTLASSSDAITLKTVDLEHGQASLLRSTDNAVRSFLVEHDGFLCVTNSRFIADRFLEVGQTGESLAKTDAFRSARHWMPLERNDTIFAYFSPGMLQGLLSPHYLIELRRRMQSEADIALVHLARLAAASMASSDQPALEEIQDLVNAGFLPVNFGRRADGSGVVTVGDRVLDTRRGARGTFLPIPDSQIDSVTVSESRWYDEIAAAYQQQFRSFDPIFVGVQREAVESFERPDGTMERRERLAIHAEIAPWQPENYGSWAEQLGPPTRVAMQFSPDDIVAVQAHVASDQLGPPTHLFAAIKDSTPPRPESFDGILNGYRALKTLPGYLGAYPQPGVLDRLPLGLGRGQPVGPGMSRLIGGVYRFTGGGFSVLSFQHDLLAATLPVLAATEVDDSVQVRAHVGNLDGSQLEGYVNELLYERAAKASAAGAEFLQLLNSQLGVKADTVSPETARILGGSMQCPLGGQYELSARNQWFSTAWGAASQEPTPLSPPGYQAPILQWFRGLDATLTQYPNRLIADIDVEVARHD</sequence>
<gene>
    <name evidence="1" type="ORF">SAMN06265222_102236</name>
</gene>
<dbReference type="EMBL" id="FXUG01000002">
    <property type="protein sequence ID" value="SMP47080.1"/>
    <property type="molecule type" value="Genomic_DNA"/>
</dbReference>
<protein>
    <submittedName>
        <fullName evidence="1">Uncharacterized protein</fullName>
    </submittedName>
</protein>
<comment type="caution">
    <text evidence="1">The sequence shown here is derived from an EMBL/GenBank/DDBJ whole genome shotgun (WGS) entry which is preliminary data.</text>
</comment>
<reference evidence="1 2" key="1">
    <citation type="submission" date="2017-05" db="EMBL/GenBank/DDBJ databases">
        <authorList>
            <person name="Varghese N."/>
            <person name="Submissions S."/>
        </authorList>
    </citation>
    <scope>NUCLEOTIDE SEQUENCE [LARGE SCALE GENOMIC DNA]</scope>
    <source>
        <strain evidence="1 2">DSM 25457</strain>
    </source>
</reference>
<organism evidence="1 2">
    <name type="scientific">Neorhodopirellula lusitana</name>
    <dbReference type="NCBI Taxonomy" id="445327"/>
    <lineage>
        <taxon>Bacteria</taxon>
        <taxon>Pseudomonadati</taxon>
        <taxon>Planctomycetota</taxon>
        <taxon>Planctomycetia</taxon>
        <taxon>Pirellulales</taxon>
        <taxon>Pirellulaceae</taxon>
        <taxon>Neorhodopirellula</taxon>
    </lineage>
</organism>
<keyword evidence="2" id="KW-1185">Reference proteome</keyword>
<evidence type="ECO:0000313" key="2">
    <source>
        <dbReference type="Proteomes" id="UP001158067"/>
    </source>
</evidence>
<proteinExistence type="predicted"/>
<evidence type="ECO:0000313" key="1">
    <source>
        <dbReference type="EMBL" id="SMP47080.1"/>
    </source>
</evidence>